<dbReference type="GO" id="GO:0003824">
    <property type="term" value="F:catalytic activity"/>
    <property type="evidence" value="ECO:0007669"/>
    <property type="project" value="InterPro"/>
</dbReference>
<dbReference type="GeneID" id="28850502"/>
<name>A0A179FKD9_METCM</name>
<keyword evidence="4" id="KW-1185">Reference proteome</keyword>
<feature type="region of interest" description="Disordered" evidence="2">
    <location>
        <begin position="540"/>
        <end position="559"/>
    </location>
</feature>
<comment type="similarity">
    <text evidence="1">Belongs to the CoA-transferase III family.</text>
</comment>
<protein>
    <submittedName>
        <fullName evidence="3">CAIB/BAIF family enzyme</fullName>
    </submittedName>
</protein>
<feature type="compositionally biased region" description="Polar residues" evidence="2">
    <location>
        <begin position="540"/>
        <end position="549"/>
    </location>
</feature>
<evidence type="ECO:0000313" key="4">
    <source>
        <dbReference type="Proteomes" id="UP000078397"/>
    </source>
</evidence>
<organism evidence="3 4">
    <name type="scientific">Pochonia chlamydosporia 170</name>
    <dbReference type="NCBI Taxonomy" id="1380566"/>
    <lineage>
        <taxon>Eukaryota</taxon>
        <taxon>Fungi</taxon>
        <taxon>Dikarya</taxon>
        <taxon>Ascomycota</taxon>
        <taxon>Pezizomycotina</taxon>
        <taxon>Sordariomycetes</taxon>
        <taxon>Hypocreomycetidae</taxon>
        <taxon>Hypocreales</taxon>
        <taxon>Clavicipitaceae</taxon>
        <taxon>Pochonia</taxon>
    </lineage>
</organism>
<dbReference type="InterPro" id="IPR003673">
    <property type="entry name" value="CoA-Trfase_fam_III"/>
</dbReference>
<evidence type="ECO:0000256" key="2">
    <source>
        <dbReference type="SAM" id="MobiDB-lite"/>
    </source>
</evidence>
<dbReference type="PANTHER" id="PTHR48229">
    <property type="entry name" value="CAIB/BAIF FAMILY ENZYME (AFU_ORTHOLOGUE AFUA_1G05360)-RELATED"/>
    <property type="match status" value="1"/>
</dbReference>
<comment type="caution">
    <text evidence="3">The sequence shown here is derived from an EMBL/GenBank/DDBJ whole genome shotgun (WGS) entry which is preliminary data.</text>
</comment>
<dbReference type="AlphaFoldDB" id="A0A179FKD9"/>
<dbReference type="SUPFAM" id="SSF89796">
    <property type="entry name" value="CoA-transferase family III (CaiB/BaiF)"/>
    <property type="match status" value="2"/>
</dbReference>
<proteinExistence type="inferred from homology"/>
<dbReference type="EMBL" id="LSBJ02000004">
    <property type="protein sequence ID" value="OAQ66085.2"/>
    <property type="molecule type" value="Genomic_DNA"/>
</dbReference>
<dbReference type="InterPro" id="IPR023606">
    <property type="entry name" value="CoA-Trfase_III_dom_1_sf"/>
</dbReference>
<dbReference type="InterPro" id="IPR052985">
    <property type="entry name" value="CoA-trans_III_biosynth/detox"/>
</dbReference>
<dbReference type="Proteomes" id="UP000078397">
    <property type="component" value="Unassembled WGS sequence"/>
</dbReference>
<reference evidence="3 4" key="1">
    <citation type="journal article" date="2016" name="PLoS Pathog.">
        <title>Biosynthesis of antibiotic leucinostatins in bio-control fungus Purpureocillium lilacinum and their inhibition on phytophthora revealed by genome mining.</title>
        <authorList>
            <person name="Wang G."/>
            <person name="Liu Z."/>
            <person name="Lin R."/>
            <person name="Li E."/>
            <person name="Mao Z."/>
            <person name="Ling J."/>
            <person name="Yang Y."/>
            <person name="Yin W.B."/>
            <person name="Xie B."/>
        </authorList>
    </citation>
    <scope>NUCLEOTIDE SEQUENCE [LARGE SCALE GENOMIC DNA]</scope>
    <source>
        <strain evidence="3">170</strain>
    </source>
</reference>
<dbReference type="RefSeq" id="XP_022284369.1">
    <property type="nucleotide sequence ID" value="XM_022428578.1"/>
</dbReference>
<accession>A0A179FKD9</accession>
<dbReference type="Gene3D" id="3.40.50.10540">
    <property type="entry name" value="Crotonobetainyl-coa:carnitine coa-transferase, domain 1"/>
    <property type="match status" value="1"/>
</dbReference>
<dbReference type="Pfam" id="PF02515">
    <property type="entry name" value="CoA_transf_3"/>
    <property type="match status" value="1"/>
</dbReference>
<dbReference type="OrthoDB" id="2308815at2759"/>
<dbReference type="KEGG" id="pchm:VFPPC_07690"/>
<evidence type="ECO:0000313" key="3">
    <source>
        <dbReference type="EMBL" id="OAQ66085.2"/>
    </source>
</evidence>
<dbReference type="STRING" id="1380566.A0A179FKD9"/>
<sequence>MGSEHASYSSIAESSSILDFLLPLLDETSLPAHARNKRQNVQFTGTRDRPYFPIPFKETELTAALKAVEGCVASALADEKLGKAAEDRKIRVDQEKTTAFLFQAYLARVGGLGKLDKNVRSLLKDTDLLQAQSNAYRRMSANLYETAETGEYYHIHGSLEASTTLKMIGLESHRPDLETHQDIVDAIEPAVRKFTVEQLEKMNAQHRQAGVKAFKHEEFLRTPHGKENWSLPPWAVENLESSTPKCPLPENGDKRILSGIKVLDLCRIIAGPTITRILGEYGADVLKVTSPNLSDVPFFQVDGNMGKRTTDLDLKTTEGRRIFETLLQDVDIVVDGYRPGALEKLGYGPRAMAELAAKRGKGIVYVNENCFGYKGEWAGRPGWQQIADCVTGVAWEQGRFMGLNEPVVPPFPISDYGTGCIGAIAALTGLYHRATKGGSWHATASLLHYDLLLFKVGLLPVEVQEELRRQAGPEFLSLSHAHSVDQISGTALRRMRQLFPDFVDHPKYLDHWHSEGYKANVSAVLPVVEIEDLEISFSRASRPNGSNEASWDAGKEEDR</sequence>
<gene>
    <name evidence="3" type="ORF">VFPPC_07690</name>
</gene>
<dbReference type="PANTHER" id="PTHR48229:SF1">
    <property type="entry name" value="ALPHA METHYLACYL-COA RACEMASE-RELATED"/>
    <property type="match status" value="1"/>
</dbReference>
<evidence type="ECO:0000256" key="1">
    <source>
        <dbReference type="ARBA" id="ARBA00008383"/>
    </source>
</evidence>